<evidence type="ECO:0000256" key="2">
    <source>
        <dbReference type="SAM" id="MobiDB-lite"/>
    </source>
</evidence>
<dbReference type="Proteomes" id="UP000299102">
    <property type="component" value="Unassembled WGS sequence"/>
</dbReference>
<name>A0A4C1ZFB5_EUMVA</name>
<evidence type="ECO:0000256" key="1">
    <source>
        <dbReference type="SAM" id="Coils"/>
    </source>
</evidence>
<dbReference type="InterPro" id="IPR046700">
    <property type="entry name" value="DUF6570"/>
</dbReference>
<feature type="region of interest" description="Disordered" evidence="2">
    <location>
        <begin position="856"/>
        <end position="880"/>
    </location>
</feature>
<sequence length="880" mass="101041">MAEGGETCHVASVNFRATGRTLSYAGLALLSDLWEGRPFNCPLLVGTKMTRETTTQKKRRLAKNRQKLKEKLSALSTDQIVQMKNQRRLYMSQYRASQSKEGRAARLQHMRDYNAVYRASQSEEDRAARLQHMREHNAVHRASQSQEDRAARLQHMREHNAVHRASQSEEDRAARLQHMREHNAEHRASQSEEDRAARLQHMREHNAVHRASQSEEDRAARLQHMREHNAVHRASQSEEDRAARLQHMREYNAVHRASQSEEDRAARLQHMREHNAAHRASQSEEDRAARLQHMREHNAVHRASQSEEDRAARLQHMREHNAAHRASQSEEDRAARLQHMREHNAAHRASQSEEDRAARLQHMREHDAVHRASQSEGERVARLQQMRQRNAESRRLSRASISGFMQSINTFCDKICEVCTKRCYQNQISNWIVDTKSASYLPSELKQRNRLIVCKRCKTHLSSKKTFAPSKSYWNNLDPGSIPNVIADLSQAEQRLISRIIPFIKIIKLNGVFGQYSFRGQAILFALDVFEVTENLANMLPRTANNAGIVIVTERLENINVTRQFSISKQKVYDALHWLISNNPLYKDVTIDQNVVIEENDIIRVEEIPTEIAVETTEDPTVNASDYMKLNDSSRIVRASWHQGNDLIFTSGFAGVQCCAMALANILRACILPPQYWSTNILNLNLITGDQIYSNIRFQTEKNLAAYPIGDDQYLLVRNFTVIQNDLVAFGKRFQITFDEEPSIYGCLNDELNEANLGSTLRQGLEDLFMIHNAGILIADGQSFGVMYYNNKYYFSNSHSCGQKGSRANDNNGKACVIECDTFDEFIRICKRTTGSKIVQFTLDYINVEIINIPDDSEEENHQSAERVAAESHTMSSHRI</sequence>
<dbReference type="Pfam" id="PF20209">
    <property type="entry name" value="DUF6570"/>
    <property type="match status" value="1"/>
</dbReference>
<feature type="domain" description="STPR" evidence="4">
    <location>
        <begin position="194"/>
        <end position="267"/>
    </location>
</feature>
<feature type="domain" description="DUF6570" evidence="3">
    <location>
        <begin position="469"/>
        <end position="594"/>
    </location>
</feature>
<feature type="compositionally biased region" description="Basic and acidic residues" evidence="2">
    <location>
        <begin position="860"/>
        <end position="870"/>
    </location>
</feature>
<evidence type="ECO:0000313" key="5">
    <source>
        <dbReference type="EMBL" id="GBP86478.1"/>
    </source>
</evidence>
<dbReference type="Pfam" id="PF21107">
    <property type="entry name" value="STPRs"/>
    <property type="match status" value="2"/>
</dbReference>
<dbReference type="EMBL" id="BGZK01001798">
    <property type="protein sequence ID" value="GBP86478.1"/>
    <property type="molecule type" value="Genomic_DNA"/>
</dbReference>
<evidence type="ECO:0000259" key="4">
    <source>
        <dbReference type="Pfam" id="PF21107"/>
    </source>
</evidence>
<comment type="caution">
    <text evidence="5">The sequence shown here is derived from an EMBL/GenBank/DDBJ whole genome shotgun (WGS) entry which is preliminary data.</text>
</comment>
<evidence type="ECO:0000259" key="3">
    <source>
        <dbReference type="Pfam" id="PF20209"/>
    </source>
</evidence>
<keyword evidence="6" id="KW-1185">Reference proteome</keyword>
<dbReference type="OrthoDB" id="416437at2759"/>
<dbReference type="InterPro" id="IPR048998">
    <property type="entry name" value="STPR"/>
</dbReference>
<dbReference type="STRING" id="151549.A0A4C1ZFB5"/>
<evidence type="ECO:0000313" key="6">
    <source>
        <dbReference type="Proteomes" id="UP000299102"/>
    </source>
</evidence>
<accession>A0A4C1ZFB5</accession>
<reference evidence="5 6" key="1">
    <citation type="journal article" date="2019" name="Commun. Biol.">
        <title>The bagworm genome reveals a unique fibroin gene that provides high tensile strength.</title>
        <authorList>
            <person name="Kono N."/>
            <person name="Nakamura H."/>
            <person name="Ohtoshi R."/>
            <person name="Tomita M."/>
            <person name="Numata K."/>
            <person name="Arakawa K."/>
        </authorList>
    </citation>
    <scope>NUCLEOTIDE SEQUENCE [LARGE SCALE GENOMIC DNA]</scope>
</reference>
<organism evidence="5 6">
    <name type="scientific">Eumeta variegata</name>
    <name type="common">Bagworm moth</name>
    <name type="synonym">Eumeta japonica</name>
    <dbReference type="NCBI Taxonomy" id="151549"/>
    <lineage>
        <taxon>Eukaryota</taxon>
        <taxon>Metazoa</taxon>
        <taxon>Ecdysozoa</taxon>
        <taxon>Arthropoda</taxon>
        <taxon>Hexapoda</taxon>
        <taxon>Insecta</taxon>
        <taxon>Pterygota</taxon>
        <taxon>Neoptera</taxon>
        <taxon>Endopterygota</taxon>
        <taxon>Lepidoptera</taxon>
        <taxon>Glossata</taxon>
        <taxon>Ditrysia</taxon>
        <taxon>Tineoidea</taxon>
        <taxon>Psychidae</taxon>
        <taxon>Oiketicinae</taxon>
        <taxon>Eumeta</taxon>
    </lineage>
</organism>
<gene>
    <name evidence="5" type="ORF">EVAR_53829_1</name>
</gene>
<feature type="coiled-coil region" evidence="1">
    <location>
        <begin position="51"/>
        <end position="78"/>
    </location>
</feature>
<dbReference type="AlphaFoldDB" id="A0A4C1ZFB5"/>
<keyword evidence="1" id="KW-0175">Coiled coil</keyword>
<proteinExistence type="predicted"/>
<protein>
    <submittedName>
        <fullName evidence="5">Uncharacterized protein</fullName>
    </submittedName>
</protein>
<feature type="domain" description="STPR" evidence="4">
    <location>
        <begin position="286"/>
        <end position="349"/>
    </location>
</feature>
<dbReference type="Gene3D" id="3.90.70.120">
    <property type="match status" value="1"/>
</dbReference>